<evidence type="ECO:0000256" key="7">
    <source>
        <dbReference type="ARBA" id="ARBA00022840"/>
    </source>
</evidence>
<keyword evidence="11" id="KW-1185">Reference proteome</keyword>
<name>A0ABV2A4N0_9ACTN</name>
<evidence type="ECO:0000256" key="1">
    <source>
        <dbReference type="ARBA" id="ARBA00000198"/>
    </source>
</evidence>
<evidence type="ECO:0000256" key="6">
    <source>
        <dbReference type="ARBA" id="ARBA00022777"/>
    </source>
</evidence>
<keyword evidence="8" id="KW-0289">Folate biosynthesis</keyword>
<dbReference type="Gene3D" id="3.30.70.560">
    <property type="entry name" value="7,8-Dihydro-6-hydroxymethylpterin-pyrophosphokinase HPPK"/>
    <property type="match status" value="1"/>
</dbReference>
<evidence type="ECO:0000256" key="3">
    <source>
        <dbReference type="ARBA" id="ARBA00013253"/>
    </source>
</evidence>
<comment type="caution">
    <text evidence="10">The sequence shown here is derived from an EMBL/GenBank/DDBJ whole genome shotgun (WGS) entry which is preliminary data.</text>
</comment>
<dbReference type="InterPro" id="IPR000550">
    <property type="entry name" value="Hppk"/>
</dbReference>
<comment type="catalytic activity">
    <reaction evidence="1">
        <text>6-hydroxymethyl-7,8-dihydropterin + ATP = (7,8-dihydropterin-6-yl)methyl diphosphate + AMP + H(+)</text>
        <dbReference type="Rhea" id="RHEA:11412"/>
        <dbReference type="ChEBI" id="CHEBI:15378"/>
        <dbReference type="ChEBI" id="CHEBI:30616"/>
        <dbReference type="ChEBI" id="CHEBI:44841"/>
        <dbReference type="ChEBI" id="CHEBI:72950"/>
        <dbReference type="ChEBI" id="CHEBI:456215"/>
        <dbReference type="EC" id="2.7.6.3"/>
    </reaction>
</comment>
<reference evidence="10 11" key="1">
    <citation type="submission" date="2024-06" db="EMBL/GenBank/DDBJ databases">
        <authorList>
            <person name="Bataeva Y.V."/>
            <person name="Grigorian L.N."/>
            <person name="Solomentsev V.I."/>
        </authorList>
    </citation>
    <scope>NUCLEOTIDE SEQUENCE [LARGE SCALE GENOMIC DNA]</scope>
    <source>
        <strain evidence="11">SCPM-O-B-12605 (RCAM04882)</strain>
    </source>
</reference>
<comment type="pathway">
    <text evidence="2">Cofactor biosynthesis; tetrahydrofolate biosynthesis; 2-amino-4-hydroxy-6-hydroxymethyl-7,8-dihydropteridine diphosphate from 7,8-dihydroneopterin triphosphate: step 4/4.</text>
</comment>
<evidence type="ECO:0000313" key="10">
    <source>
        <dbReference type="EMBL" id="MES0838282.1"/>
    </source>
</evidence>
<feature type="domain" description="7,8-dihydro-6-hydroxymethylpterin-pyrophosphokinase" evidence="9">
    <location>
        <begin position="9"/>
        <end position="135"/>
    </location>
</feature>
<dbReference type="Proteomes" id="UP001432401">
    <property type="component" value="Unassembled WGS sequence"/>
</dbReference>
<evidence type="ECO:0000256" key="4">
    <source>
        <dbReference type="ARBA" id="ARBA00022679"/>
    </source>
</evidence>
<dbReference type="PANTHER" id="PTHR43071:SF2">
    <property type="entry name" value="2-AMINO-4-HYDROXY-6-HYDROXYMETHYLDIHYDROPTERIDINE PYROPHOSPHOKINASE"/>
    <property type="match status" value="1"/>
</dbReference>
<dbReference type="EC" id="2.7.6.3" evidence="3"/>
<keyword evidence="7" id="KW-0067">ATP-binding</keyword>
<dbReference type="CDD" id="cd00483">
    <property type="entry name" value="HPPK"/>
    <property type="match status" value="1"/>
</dbReference>
<dbReference type="GO" id="GO:0003848">
    <property type="term" value="F:2-amino-4-hydroxy-6-hydroxymethyldihydropteridine diphosphokinase activity"/>
    <property type="evidence" value="ECO:0007669"/>
    <property type="project" value="UniProtKB-EC"/>
</dbReference>
<evidence type="ECO:0000256" key="5">
    <source>
        <dbReference type="ARBA" id="ARBA00022741"/>
    </source>
</evidence>
<dbReference type="PANTHER" id="PTHR43071">
    <property type="entry name" value="2-AMINO-4-HYDROXY-6-HYDROXYMETHYLDIHYDROPTERIDINE PYROPHOSPHOKINASE"/>
    <property type="match status" value="1"/>
</dbReference>
<proteinExistence type="predicted"/>
<sequence length="171" mass="18417">MTTPLEPLVVGVGSNLDPARHVAAALDTLHQRALVVDTSAVYRSPAIGLPPGAPDFLNLAVRLQWEGTLFELKALLEEIEAEQGRRREPGAWASRTLDLDILTAGHLHGRVGAFTVPHPDIERFAHAAVPLAELAGEHIHPRLEVSYADLAGRLDASHLERIDSLADGTVT</sequence>
<dbReference type="NCBIfam" id="TIGR01498">
    <property type="entry name" value="folK"/>
    <property type="match status" value="1"/>
</dbReference>
<dbReference type="Pfam" id="PF01288">
    <property type="entry name" value="HPPK"/>
    <property type="match status" value="1"/>
</dbReference>
<keyword evidence="4 10" id="KW-0808">Transferase</keyword>
<dbReference type="SUPFAM" id="SSF55083">
    <property type="entry name" value="6-hydroxymethyl-7,8-dihydropterin pyrophosphokinase, HPPK"/>
    <property type="match status" value="1"/>
</dbReference>
<evidence type="ECO:0000259" key="9">
    <source>
        <dbReference type="Pfam" id="PF01288"/>
    </source>
</evidence>
<dbReference type="RefSeq" id="WP_352987064.1">
    <property type="nucleotide sequence ID" value="NZ_JBEQNA010000015.1"/>
</dbReference>
<organism evidence="10 11">
    <name type="scientific">Nocardiopsis tropica</name>
    <dbReference type="NCBI Taxonomy" id="109330"/>
    <lineage>
        <taxon>Bacteria</taxon>
        <taxon>Bacillati</taxon>
        <taxon>Actinomycetota</taxon>
        <taxon>Actinomycetes</taxon>
        <taxon>Streptosporangiales</taxon>
        <taxon>Nocardiopsidaceae</taxon>
        <taxon>Nocardiopsis</taxon>
    </lineage>
</organism>
<keyword evidence="6" id="KW-0418">Kinase</keyword>
<evidence type="ECO:0000313" key="11">
    <source>
        <dbReference type="Proteomes" id="UP001432401"/>
    </source>
</evidence>
<keyword evidence="5" id="KW-0547">Nucleotide-binding</keyword>
<evidence type="ECO:0000256" key="2">
    <source>
        <dbReference type="ARBA" id="ARBA00005051"/>
    </source>
</evidence>
<accession>A0ABV2A4N0</accession>
<protein>
    <recommendedName>
        <fullName evidence="3">2-amino-4-hydroxy-6-hydroxymethyldihydropteridine diphosphokinase</fullName>
        <ecNumber evidence="3">2.7.6.3</ecNumber>
    </recommendedName>
</protein>
<dbReference type="InterPro" id="IPR035907">
    <property type="entry name" value="Hppk_sf"/>
</dbReference>
<gene>
    <name evidence="10" type="primary">folK</name>
    <name evidence="10" type="ORF">ABUK86_31260</name>
</gene>
<evidence type="ECO:0000256" key="8">
    <source>
        <dbReference type="ARBA" id="ARBA00022909"/>
    </source>
</evidence>
<dbReference type="EMBL" id="JBEQNB010000026">
    <property type="protein sequence ID" value="MES0838282.1"/>
    <property type="molecule type" value="Genomic_DNA"/>
</dbReference>